<evidence type="ECO:0000313" key="8">
    <source>
        <dbReference type="Proteomes" id="UP000054375"/>
    </source>
</evidence>
<evidence type="ECO:0000256" key="6">
    <source>
        <dbReference type="ARBA" id="ARBA00023033"/>
    </source>
</evidence>
<dbReference type="InterPro" id="IPR002397">
    <property type="entry name" value="Cyt_P450_B"/>
</dbReference>
<comment type="caution">
    <text evidence="7">The sequence shown here is derived from an EMBL/GenBank/DDBJ whole genome shotgun (WGS) entry which is preliminary data.</text>
</comment>
<evidence type="ECO:0000313" key="7">
    <source>
        <dbReference type="EMBL" id="KUN65978.1"/>
    </source>
</evidence>
<dbReference type="Gene3D" id="1.10.630.10">
    <property type="entry name" value="Cytochrome P450"/>
    <property type="match status" value="1"/>
</dbReference>
<sequence>MATAASRQFDTADISSIQFWSQPPAAWDDTFRTLRDTRPVSWHKAPEGSLLPTPPDDGFWAVVRHADIVAVSSQPDLYISSKGVQFEELPDDILQATQSIVALDAPRHLKLRSLVSSAFSPARMEQMRASMAAEVERIVEDFATAGECDFVAKVSMPMARWTMTYMLGLETAEIDRFTEAISIMLSSRDEAEKLGKDRAELVNEVVGLVSGTAVEMAKARRADPQDDVMTDLVQARVDGEGLTDAEISAFFLLLIGAGFDTPRQTISHAGKALSDFPAQRALLAADFDARSGKAVEELLRWATPVLTLRRTASRDTELNGQKISAGDKVALFYPSGNRDERVFTDPNTLDLARTPNRHISFGGGGPHHCLGSVLARMELRMLLGELLRRVPDFEIGEPVRVTSNFVSAITSMPAVAGPRR</sequence>
<dbReference type="InterPro" id="IPR001128">
    <property type="entry name" value="Cyt_P450"/>
</dbReference>
<comment type="similarity">
    <text evidence="1">Belongs to the cytochrome P450 family.</text>
</comment>
<evidence type="ECO:0008006" key="9">
    <source>
        <dbReference type="Google" id="ProtNLM"/>
    </source>
</evidence>
<dbReference type="EMBL" id="LMWV01000016">
    <property type="protein sequence ID" value="KUN65978.1"/>
    <property type="molecule type" value="Genomic_DNA"/>
</dbReference>
<keyword evidence="3" id="KW-0479">Metal-binding</keyword>
<reference evidence="7 8" key="1">
    <citation type="submission" date="2015-10" db="EMBL/GenBank/DDBJ databases">
        <title>Draft genome sequence of Streptomyces griseorubiginosus DSM 40469, type strain for the species Streptomyces griseorubiginosus.</title>
        <authorList>
            <person name="Ruckert C."/>
            <person name="Winkler A."/>
            <person name="Kalinowski J."/>
            <person name="Kampfer P."/>
            <person name="Glaeser S."/>
        </authorList>
    </citation>
    <scope>NUCLEOTIDE SEQUENCE [LARGE SCALE GENOMIC DNA]</scope>
    <source>
        <strain evidence="7 8">DSM 40469</strain>
    </source>
</reference>
<proteinExistence type="inferred from homology"/>
<keyword evidence="5" id="KW-0408">Iron</keyword>
<dbReference type="GO" id="GO:0036199">
    <property type="term" value="F:cholest-4-en-3-one 26-monooxygenase activity"/>
    <property type="evidence" value="ECO:0007669"/>
    <property type="project" value="TreeGrafter"/>
</dbReference>
<dbReference type="RefSeq" id="WP_062019693.1">
    <property type="nucleotide sequence ID" value="NZ_JBEOZZ010000029.1"/>
</dbReference>
<evidence type="ECO:0000256" key="5">
    <source>
        <dbReference type="ARBA" id="ARBA00023004"/>
    </source>
</evidence>
<dbReference type="FunFam" id="1.10.630.10:FF:000018">
    <property type="entry name" value="Cytochrome P450 monooxygenase"/>
    <property type="match status" value="1"/>
</dbReference>
<dbReference type="PANTHER" id="PTHR46696">
    <property type="entry name" value="P450, PUTATIVE (EUROFUNG)-RELATED"/>
    <property type="match status" value="1"/>
</dbReference>
<evidence type="ECO:0000256" key="1">
    <source>
        <dbReference type="ARBA" id="ARBA00010617"/>
    </source>
</evidence>
<dbReference type="InterPro" id="IPR036396">
    <property type="entry name" value="Cyt_P450_sf"/>
</dbReference>
<keyword evidence="6" id="KW-0503">Monooxygenase</keyword>
<evidence type="ECO:0000256" key="2">
    <source>
        <dbReference type="ARBA" id="ARBA00022617"/>
    </source>
</evidence>
<dbReference type="Pfam" id="PF00067">
    <property type="entry name" value="p450"/>
    <property type="match status" value="1"/>
</dbReference>
<dbReference type="GO" id="GO:0005506">
    <property type="term" value="F:iron ion binding"/>
    <property type="evidence" value="ECO:0007669"/>
    <property type="project" value="InterPro"/>
</dbReference>
<evidence type="ECO:0000256" key="3">
    <source>
        <dbReference type="ARBA" id="ARBA00022723"/>
    </source>
</evidence>
<dbReference type="SUPFAM" id="SSF48264">
    <property type="entry name" value="Cytochrome P450"/>
    <property type="match status" value="1"/>
</dbReference>
<accession>A0A101S299</accession>
<protein>
    <recommendedName>
        <fullName evidence="9">Cytochrome P450</fullName>
    </recommendedName>
</protein>
<keyword evidence="8" id="KW-1185">Reference proteome</keyword>
<dbReference type="PRINTS" id="PR00359">
    <property type="entry name" value="BP450"/>
</dbReference>
<dbReference type="GO" id="GO:0006707">
    <property type="term" value="P:cholesterol catabolic process"/>
    <property type="evidence" value="ECO:0007669"/>
    <property type="project" value="TreeGrafter"/>
</dbReference>
<dbReference type="GO" id="GO:0020037">
    <property type="term" value="F:heme binding"/>
    <property type="evidence" value="ECO:0007669"/>
    <property type="project" value="InterPro"/>
</dbReference>
<accession>A0A117PKZ0</accession>
<keyword evidence="2" id="KW-0349">Heme</keyword>
<organism evidence="7 8">
    <name type="scientific">Streptomyces griseorubiginosus</name>
    <dbReference type="NCBI Taxonomy" id="67304"/>
    <lineage>
        <taxon>Bacteria</taxon>
        <taxon>Bacillati</taxon>
        <taxon>Actinomycetota</taxon>
        <taxon>Actinomycetes</taxon>
        <taxon>Kitasatosporales</taxon>
        <taxon>Streptomycetaceae</taxon>
        <taxon>Streptomyces</taxon>
    </lineage>
</organism>
<keyword evidence="4" id="KW-0560">Oxidoreductase</keyword>
<evidence type="ECO:0000256" key="4">
    <source>
        <dbReference type="ARBA" id="ARBA00023002"/>
    </source>
</evidence>
<name>A0A117PKZ0_9ACTN</name>
<dbReference type="GO" id="GO:0008395">
    <property type="term" value="F:steroid hydroxylase activity"/>
    <property type="evidence" value="ECO:0007669"/>
    <property type="project" value="TreeGrafter"/>
</dbReference>
<gene>
    <name evidence="7" type="ORF">AQJ54_20030</name>
</gene>
<dbReference type="PANTHER" id="PTHR46696:SF4">
    <property type="entry name" value="BIOTIN BIOSYNTHESIS CYTOCHROME P450"/>
    <property type="match status" value="1"/>
</dbReference>
<dbReference type="AlphaFoldDB" id="A0A117PKZ0"/>
<dbReference type="CDD" id="cd11033">
    <property type="entry name" value="CYP142-like"/>
    <property type="match status" value="1"/>
</dbReference>
<dbReference type="Proteomes" id="UP000054375">
    <property type="component" value="Unassembled WGS sequence"/>
</dbReference>